<reference evidence="2 3" key="1">
    <citation type="submission" date="2013-08" db="EMBL/GenBank/DDBJ databases">
        <authorList>
            <person name="Durkin A.S."/>
            <person name="Haft D.R."/>
            <person name="McCorrison J."/>
            <person name="Torralba M."/>
            <person name="Gillis M."/>
            <person name="Haft D.H."/>
            <person name="Methe B."/>
            <person name="Sutton G."/>
            <person name="Nelson K.E."/>
        </authorList>
    </citation>
    <scope>NUCLEOTIDE SEQUENCE [LARGE SCALE GENOMIC DNA]</scope>
    <source>
        <strain evidence="2 3">F0493</strain>
    </source>
</reference>
<name>U2MCE1_9BACT</name>
<comment type="caution">
    <text evidence="2">The sequence shown here is derived from an EMBL/GenBank/DDBJ whole genome shotgun (WGS) entry which is preliminary data.</text>
</comment>
<keyword evidence="1" id="KW-1133">Transmembrane helix</keyword>
<feature type="transmembrane region" description="Helical" evidence="1">
    <location>
        <begin position="112"/>
        <end position="132"/>
    </location>
</feature>
<sequence>MSPLFSKTYGSRPYIIKCALFFVVFTFSYLFCYQDNLLAMMQHILSNGQTHYNRLIGAIIITSLLMLLQLVLYVVTHLNGRLHILTYVPSMVLLTTLTAVDGNYTSGITIGPWWWIAPLIIILDAVALFYARQLQDYDSSDGEFGFFSRTSWINYCGLTALFMLVMFGANHQRVLHMRLDVEQCIASQNYKKATATYARALQTDSSLTNLRVYALSLSGQLPERLFEYALVGGSAVMLPSNPNVHYLLCGQAPLYQHLGGMFRQKMSTMHYLRFIHQHHLATKAAHDYQLCAYLMDGNLDSFVHAIGKYYDLKKPLPKHYCEALVLYNHLRSNPYVVYHNSVMEADFTDFQTLIKQYNDARQRIAAIRDTYGNTYWAYYYQLKH</sequence>
<dbReference type="EMBL" id="AWGW01000026">
    <property type="protein sequence ID" value="ERJ99364.1"/>
    <property type="molecule type" value="Genomic_DNA"/>
</dbReference>
<feature type="transmembrane region" description="Helical" evidence="1">
    <location>
        <begin position="152"/>
        <end position="169"/>
    </location>
</feature>
<dbReference type="AlphaFoldDB" id="U2MCE1"/>
<dbReference type="InterPro" id="IPR045692">
    <property type="entry name" value="DUF6057"/>
</dbReference>
<feature type="transmembrane region" description="Helical" evidence="1">
    <location>
        <begin position="14"/>
        <end position="34"/>
    </location>
</feature>
<accession>U2MCE1</accession>
<gene>
    <name evidence="2" type="ORF">HMPREF9145_1945</name>
</gene>
<proteinExistence type="predicted"/>
<feature type="transmembrane region" description="Helical" evidence="1">
    <location>
        <begin position="82"/>
        <end position="100"/>
    </location>
</feature>
<organism evidence="2 3">
    <name type="scientific">Segatella salivae F0493</name>
    <dbReference type="NCBI Taxonomy" id="1395125"/>
    <lineage>
        <taxon>Bacteria</taxon>
        <taxon>Pseudomonadati</taxon>
        <taxon>Bacteroidota</taxon>
        <taxon>Bacteroidia</taxon>
        <taxon>Bacteroidales</taxon>
        <taxon>Prevotellaceae</taxon>
        <taxon>Segatella</taxon>
    </lineage>
</organism>
<feature type="transmembrane region" description="Helical" evidence="1">
    <location>
        <begin position="55"/>
        <end position="76"/>
    </location>
</feature>
<evidence type="ECO:0000313" key="3">
    <source>
        <dbReference type="Proteomes" id="UP000017023"/>
    </source>
</evidence>
<keyword evidence="1" id="KW-0812">Transmembrane</keyword>
<protein>
    <submittedName>
        <fullName evidence="2">Uncharacterized protein</fullName>
    </submittedName>
</protein>
<dbReference type="PATRIC" id="fig|1395125.3.peg.2118"/>
<keyword evidence="1" id="KW-0472">Membrane</keyword>
<evidence type="ECO:0000313" key="2">
    <source>
        <dbReference type="EMBL" id="ERJ99364.1"/>
    </source>
</evidence>
<dbReference type="Proteomes" id="UP000017023">
    <property type="component" value="Unassembled WGS sequence"/>
</dbReference>
<evidence type="ECO:0000256" key="1">
    <source>
        <dbReference type="SAM" id="Phobius"/>
    </source>
</evidence>
<dbReference type="Pfam" id="PF19529">
    <property type="entry name" value="DUF6057"/>
    <property type="match status" value="1"/>
</dbReference>